<feature type="domain" description="OB" evidence="7">
    <location>
        <begin position="18"/>
        <end position="95"/>
    </location>
</feature>
<evidence type="ECO:0000256" key="4">
    <source>
        <dbReference type="ARBA" id="ARBA00022917"/>
    </source>
</evidence>
<dbReference type="Gene3D" id="2.40.50.140">
    <property type="entry name" value="Nucleic acid-binding proteins"/>
    <property type="match status" value="1"/>
</dbReference>
<dbReference type="GO" id="GO:0004812">
    <property type="term" value="F:aminoacyl-tRNA ligase activity"/>
    <property type="evidence" value="ECO:0007669"/>
    <property type="project" value="UniProtKB-KW"/>
</dbReference>
<keyword evidence="2" id="KW-0547">Nucleotide-binding</keyword>
<reference evidence="8 9" key="1">
    <citation type="journal article" date="2019" name="Nat. Microbiol.">
        <title>Mediterranean grassland soil C-N compound turnover is dependent on rainfall and depth, and is mediated by genomically divergent microorganisms.</title>
        <authorList>
            <person name="Diamond S."/>
            <person name="Andeer P.F."/>
            <person name="Li Z."/>
            <person name="Crits-Christoph A."/>
            <person name="Burstein D."/>
            <person name="Anantharaman K."/>
            <person name="Lane K.R."/>
            <person name="Thomas B.C."/>
            <person name="Pan C."/>
            <person name="Northen T.R."/>
            <person name="Banfield J.F."/>
        </authorList>
    </citation>
    <scope>NUCLEOTIDE SEQUENCE [LARGE SCALE GENOMIC DNA]</scope>
    <source>
        <strain evidence="8">NP_6</strain>
    </source>
</reference>
<proteinExistence type="predicted"/>
<comment type="caution">
    <text evidence="8">The sequence shown here is derived from an EMBL/GenBank/DDBJ whole genome shotgun (WGS) entry which is preliminary data.</text>
</comment>
<organism evidence="8 9">
    <name type="scientific">Candidatus Segetimicrobium genomatis</name>
    <dbReference type="NCBI Taxonomy" id="2569760"/>
    <lineage>
        <taxon>Bacteria</taxon>
        <taxon>Bacillati</taxon>
        <taxon>Candidatus Sysuimicrobiota</taxon>
        <taxon>Candidatus Sysuimicrobiia</taxon>
        <taxon>Candidatus Sysuimicrobiales</taxon>
        <taxon>Candidatus Segetimicrobiaceae</taxon>
        <taxon>Candidatus Segetimicrobium</taxon>
    </lineage>
</organism>
<evidence type="ECO:0000259" key="6">
    <source>
        <dbReference type="Pfam" id="PF00152"/>
    </source>
</evidence>
<keyword evidence="3" id="KW-0067">ATP-binding</keyword>
<evidence type="ECO:0000256" key="1">
    <source>
        <dbReference type="ARBA" id="ARBA00022598"/>
    </source>
</evidence>
<evidence type="ECO:0000313" key="9">
    <source>
        <dbReference type="Proteomes" id="UP000318093"/>
    </source>
</evidence>
<feature type="domain" description="Aminoacyl-tRNA synthetase class II (D/K/N)" evidence="6">
    <location>
        <begin position="112"/>
        <end position="173"/>
    </location>
</feature>
<keyword evidence="5" id="KW-0030">Aminoacyl-tRNA synthetase</keyword>
<dbReference type="EMBL" id="VBAN01000389">
    <property type="protein sequence ID" value="TMI78741.1"/>
    <property type="molecule type" value="Genomic_DNA"/>
</dbReference>
<keyword evidence="1 8" id="KW-0436">Ligase</keyword>
<dbReference type="SUPFAM" id="SSF50249">
    <property type="entry name" value="Nucleic acid-binding proteins"/>
    <property type="match status" value="1"/>
</dbReference>
<keyword evidence="4" id="KW-0648">Protein biosynthesis</keyword>
<dbReference type="Pfam" id="PF00152">
    <property type="entry name" value="tRNA-synt_2"/>
    <property type="match status" value="1"/>
</dbReference>
<dbReference type="SUPFAM" id="SSF55681">
    <property type="entry name" value="Class II aaRS and biotin synthetases"/>
    <property type="match status" value="1"/>
</dbReference>
<dbReference type="InterPro" id="IPR012340">
    <property type="entry name" value="NA-bd_OB-fold"/>
</dbReference>
<evidence type="ECO:0000313" key="8">
    <source>
        <dbReference type="EMBL" id="TMI78741.1"/>
    </source>
</evidence>
<dbReference type="AlphaFoldDB" id="A0A537J5A2"/>
<dbReference type="Gene3D" id="3.30.930.10">
    <property type="entry name" value="Bira Bifunctional Protein, Domain 2"/>
    <property type="match status" value="1"/>
</dbReference>
<protein>
    <submittedName>
        <fullName evidence="8">Asparagine--tRNA ligase</fullName>
    </submittedName>
</protein>
<name>A0A537J5A2_9BACT</name>
<evidence type="ECO:0000256" key="5">
    <source>
        <dbReference type="ARBA" id="ARBA00023146"/>
    </source>
</evidence>
<dbReference type="InterPro" id="IPR004365">
    <property type="entry name" value="NA-bd_OB_tRNA"/>
</dbReference>
<sequence length="174" mass="19326">MTAVAIDGIGGHLGQEIEIRGWVYNLRSSGSIHFLLLRDGTGILQAVAVRQDLPPEVFEAVGALTQESSVIVAGVAREDRRAPGGYELSLRRLTVVQTAEAYPIAPKEHGVEFLMDHRHLWLRSSRPRAIMRVRAELERAICDYLDDHGYVRMDTPILTPSACEGTTTLFETPY</sequence>
<dbReference type="GO" id="GO:0003676">
    <property type="term" value="F:nucleic acid binding"/>
    <property type="evidence" value="ECO:0007669"/>
    <property type="project" value="InterPro"/>
</dbReference>
<dbReference type="PANTHER" id="PTHR22594:SF34">
    <property type="entry name" value="ASPARAGINE--TRNA LIGASE, MITOCHONDRIAL-RELATED"/>
    <property type="match status" value="1"/>
</dbReference>
<feature type="non-terminal residue" evidence="8">
    <location>
        <position position="174"/>
    </location>
</feature>
<dbReference type="Proteomes" id="UP000318093">
    <property type="component" value="Unassembled WGS sequence"/>
</dbReference>
<gene>
    <name evidence="8" type="ORF">E6H03_11540</name>
</gene>
<evidence type="ECO:0000259" key="7">
    <source>
        <dbReference type="Pfam" id="PF01336"/>
    </source>
</evidence>
<dbReference type="InterPro" id="IPR004364">
    <property type="entry name" value="Aa-tRNA-synt_II"/>
</dbReference>
<evidence type="ECO:0000256" key="3">
    <source>
        <dbReference type="ARBA" id="ARBA00022840"/>
    </source>
</evidence>
<dbReference type="PANTHER" id="PTHR22594">
    <property type="entry name" value="ASPARTYL/LYSYL-TRNA SYNTHETASE"/>
    <property type="match status" value="1"/>
</dbReference>
<accession>A0A537J5A2</accession>
<dbReference type="GO" id="GO:0006421">
    <property type="term" value="P:asparaginyl-tRNA aminoacylation"/>
    <property type="evidence" value="ECO:0007669"/>
    <property type="project" value="TreeGrafter"/>
</dbReference>
<dbReference type="GO" id="GO:0005524">
    <property type="term" value="F:ATP binding"/>
    <property type="evidence" value="ECO:0007669"/>
    <property type="project" value="UniProtKB-KW"/>
</dbReference>
<dbReference type="Pfam" id="PF01336">
    <property type="entry name" value="tRNA_anti-codon"/>
    <property type="match status" value="1"/>
</dbReference>
<dbReference type="InterPro" id="IPR045864">
    <property type="entry name" value="aa-tRNA-synth_II/BPL/LPL"/>
</dbReference>
<evidence type="ECO:0000256" key="2">
    <source>
        <dbReference type="ARBA" id="ARBA00022741"/>
    </source>
</evidence>